<dbReference type="InterPro" id="IPR040290">
    <property type="entry name" value="Prot_E6-like"/>
</dbReference>
<dbReference type="KEGG" id="qsa:O6P43_031875"/>
<keyword evidence="1" id="KW-0732">Signal</keyword>
<dbReference type="EMBL" id="JARAOO010000013">
    <property type="protein sequence ID" value="KAJ7947020.1"/>
    <property type="molecule type" value="Genomic_DNA"/>
</dbReference>
<protein>
    <submittedName>
        <fullName evidence="2">Protein E6-like</fullName>
    </submittedName>
</protein>
<accession>A0AAD7KXZ8</accession>
<name>A0AAD7KXZ8_QUISA</name>
<organism evidence="2 3">
    <name type="scientific">Quillaja saponaria</name>
    <name type="common">Soap bark tree</name>
    <dbReference type="NCBI Taxonomy" id="32244"/>
    <lineage>
        <taxon>Eukaryota</taxon>
        <taxon>Viridiplantae</taxon>
        <taxon>Streptophyta</taxon>
        <taxon>Embryophyta</taxon>
        <taxon>Tracheophyta</taxon>
        <taxon>Spermatophyta</taxon>
        <taxon>Magnoliopsida</taxon>
        <taxon>eudicotyledons</taxon>
        <taxon>Gunneridae</taxon>
        <taxon>Pentapetalae</taxon>
        <taxon>rosids</taxon>
        <taxon>fabids</taxon>
        <taxon>Fabales</taxon>
        <taxon>Quillajaceae</taxon>
        <taxon>Quillaja</taxon>
    </lineage>
</organism>
<dbReference type="AlphaFoldDB" id="A0AAD7KXZ8"/>
<evidence type="ECO:0000256" key="1">
    <source>
        <dbReference type="SAM" id="SignalP"/>
    </source>
</evidence>
<dbReference type="Proteomes" id="UP001163823">
    <property type="component" value="Chromosome 13"/>
</dbReference>
<gene>
    <name evidence="2" type="ORF">O6P43_031875</name>
</gene>
<reference evidence="2" key="1">
    <citation type="journal article" date="2023" name="Science">
        <title>Elucidation of the pathway for biosynthesis of saponin adjuvants from the soapbark tree.</title>
        <authorList>
            <person name="Reed J."/>
            <person name="Orme A."/>
            <person name="El-Demerdash A."/>
            <person name="Owen C."/>
            <person name="Martin L.B.B."/>
            <person name="Misra R.C."/>
            <person name="Kikuchi S."/>
            <person name="Rejzek M."/>
            <person name="Martin A.C."/>
            <person name="Harkess A."/>
            <person name="Leebens-Mack J."/>
            <person name="Louveau T."/>
            <person name="Stephenson M.J."/>
            <person name="Osbourn A."/>
        </authorList>
    </citation>
    <scope>NUCLEOTIDE SEQUENCE</scope>
    <source>
        <strain evidence="2">S10</strain>
    </source>
</reference>
<evidence type="ECO:0000313" key="2">
    <source>
        <dbReference type="EMBL" id="KAJ7947020.1"/>
    </source>
</evidence>
<dbReference type="PANTHER" id="PTHR35274">
    <property type="entry name" value="E6-LIKE PROTEIN"/>
    <property type="match status" value="1"/>
</dbReference>
<keyword evidence="3" id="KW-1185">Reference proteome</keyword>
<sequence length="278" mass="32238">MAPSTNIISFLFLLTLFFSTQINARESQFFSKVTPINNNVKETELPNKEERLAKQENNPTFIPETQNGAYGLYGQESNQLTPSTTTPSNYAPYTTPTTYLPYKTPSEEEEEDINKYSNNNNKEAFNANYNGMTNTRLSGTSYASNNNNNYYYKDAYEANKNGLGNTRFTEKGHNTLANQNNNNNNYYYNKAARNYNGERQGMSDTRYMQGGKYHHDIYAEKYNPNQYGSYKSEVDSRNWYNNNNNNNNKGYYGNNENSFEGYQQNREEFQENQEVFDP</sequence>
<proteinExistence type="predicted"/>
<dbReference type="PANTHER" id="PTHR35274:SF2">
    <property type="entry name" value="E6-LIKE PROTEIN"/>
    <property type="match status" value="1"/>
</dbReference>
<evidence type="ECO:0000313" key="3">
    <source>
        <dbReference type="Proteomes" id="UP001163823"/>
    </source>
</evidence>
<feature type="chain" id="PRO_5042002211" evidence="1">
    <location>
        <begin position="25"/>
        <end position="278"/>
    </location>
</feature>
<comment type="caution">
    <text evidence="2">The sequence shown here is derived from an EMBL/GenBank/DDBJ whole genome shotgun (WGS) entry which is preliminary data.</text>
</comment>
<feature type="signal peptide" evidence="1">
    <location>
        <begin position="1"/>
        <end position="24"/>
    </location>
</feature>